<evidence type="ECO:0000313" key="1">
    <source>
        <dbReference type="EMBL" id="KAF6149332.1"/>
    </source>
</evidence>
<proteinExistence type="predicted"/>
<protein>
    <submittedName>
        <fullName evidence="1">Uncharacterized protein</fullName>
    </submittedName>
</protein>
<sequence length="142" mass="15865">MPLWLWFLIVANMSITEMSLSLMLNLVEFYQVMFSSILHKHLPVESGINIVCVSPGIVHTNVASDLPKIVQAGYNLIPYFIFNPQEGLSDDILVKGLEDEGAFNFLSEDVMSDSMAISSGVDFTRKKIEPLNEGSLTKNFSY</sequence>
<keyword evidence="2" id="KW-1185">Reference proteome</keyword>
<name>A0A7J7M3A8_9MAGN</name>
<dbReference type="Proteomes" id="UP000541444">
    <property type="component" value="Unassembled WGS sequence"/>
</dbReference>
<dbReference type="AlphaFoldDB" id="A0A7J7M3A8"/>
<gene>
    <name evidence="1" type="ORF">GIB67_026188</name>
</gene>
<comment type="caution">
    <text evidence="1">The sequence shown here is derived from an EMBL/GenBank/DDBJ whole genome shotgun (WGS) entry which is preliminary data.</text>
</comment>
<reference evidence="1 2" key="1">
    <citation type="journal article" date="2020" name="IScience">
        <title>Genome Sequencing of the Endangered Kingdonia uniflora (Circaeasteraceae, Ranunculales) Reveals Potential Mechanisms of Evolutionary Specialization.</title>
        <authorList>
            <person name="Sun Y."/>
            <person name="Deng T."/>
            <person name="Zhang A."/>
            <person name="Moore M.J."/>
            <person name="Landis J.B."/>
            <person name="Lin N."/>
            <person name="Zhang H."/>
            <person name="Zhang X."/>
            <person name="Huang J."/>
            <person name="Zhang X."/>
            <person name="Sun H."/>
            <person name="Wang H."/>
        </authorList>
    </citation>
    <scope>NUCLEOTIDE SEQUENCE [LARGE SCALE GENOMIC DNA]</scope>
    <source>
        <strain evidence="1">TB1705</strain>
        <tissue evidence="1">Leaf</tissue>
    </source>
</reference>
<accession>A0A7J7M3A8</accession>
<organism evidence="1 2">
    <name type="scientific">Kingdonia uniflora</name>
    <dbReference type="NCBI Taxonomy" id="39325"/>
    <lineage>
        <taxon>Eukaryota</taxon>
        <taxon>Viridiplantae</taxon>
        <taxon>Streptophyta</taxon>
        <taxon>Embryophyta</taxon>
        <taxon>Tracheophyta</taxon>
        <taxon>Spermatophyta</taxon>
        <taxon>Magnoliopsida</taxon>
        <taxon>Ranunculales</taxon>
        <taxon>Circaeasteraceae</taxon>
        <taxon>Kingdonia</taxon>
    </lineage>
</organism>
<evidence type="ECO:0000313" key="2">
    <source>
        <dbReference type="Proteomes" id="UP000541444"/>
    </source>
</evidence>
<dbReference type="EMBL" id="JACGCM010001798">
    <property type="protein sequence ID" value="KAF6149332.1"/>
    <property type="molecule type" value="Genomic_DNA"/>
</dbReference>
<dbReference type="OrthoDB" id="191139at2759"/>